<comment type="caution">
    <text evidence="1">The sequence shown here is derived from an EMBL/GenBank/DDBJ whole genome shotgun (WGS) entry which is preliminary data.</text>
</comment>
<proteinExistence type="predicted"/>
<organism evidence="1 2">
    <name type="scientific">Ixodes persulcatus</name>
    <name type="common">Taiga tick</name>
    <dbReference type="NCBI Taxonomy" id="34615"/>
    <lineage>
        <taxon>Eukaryota</taxon>
        <taxon>Metazoa</taxon>
        <taxon>Ecdysozoa</taxon>
        <taxon>Arthropoda</taxon>
        <taxon>Chelicerata</taxon>
        <taxon>Arachnida</taxon>
        <taxon>Acari</taxon>
        <taxon>Parasitiformes</taxon>
        <taxon>Ixodida</taxon>
        <taxon>Ixodoidea</taxon>
        <taxon>Ixodidae</taxon>
        <taxon>Ixodinae</taxon>
        <taxon>Ixodes</taxon>
    </lineage>
</organism>
<sequence length="138" mass="15524">MSEKLVCDDDDDGSCWSRCDRKQVIIGQGTVRRCLMGGFEVHGQQEFRSYTMNLVEFHAIHVPTTMLLPNSDDGGQETGGFEVHGQQEFRSYTMNLVEFHAIHVPTTMLLPNSDDGGQETVNKSLIYSGDNRQPLWAD</sequence>
<name>A0AC60PWI5_IXOPE</name>
<dbReference type="Proteomes" id="UP000805193">
    <property type="component" value="Unassembled WGS sequence"/>
</dbReference>
<evidence type="ECO:0000313" key="2">
    <source>
        <dbReference type="Proteomes" id="UP000805193"/>
    </source>
</evidence>
<gene>
    <name evidence="1" type="ORF">HPB47_027246</name>
</gene>
<accession>A0AC60PWI5</accession>
<dbReference type="EMBL" id="JABSTQ010009818">
    <property type="protein sequence ID" value="KAG0425614.1"/>
    <property type="molecule type" value="Genomic_DNA"/>
</dbReference>
<keyword evidence="2" id="KW-1185">Reference proteome</keyword>
<protein>
    <submittedName>
        <fullName evidence="1">Uncharacterized protein</fullName>
    </submittedName>
</protein>
<evidence type="ECO:0000313" key="1">
    <source>
        <dbReference type="EMBL" id="KAG0425614.1"/>
    </source>
</evidence>
<reference evidence="1 2" key="1">
    <citation type="journal article" date="2020" name="Cell">
        <title>Large-Scale Comparative Analyses of Tick Genomes Elucidate Their Genetic Diversity and Vector Capacities.</title>
        <authorList>
            <consortium name="Tick Genome and Microbiome Consortium (TIGMIC)"/>
            <person name="Jia N."/>
            <person name="Wang J."/>
            <person name="Shi W."/>
            <person name="Du L."/>
            <person name="Sun Y."/>
            <person name="Zhan W."/>
            <person name="Jiang J.F."/>
            <person name="Wang Q."/>
            <person name="Zhang B."/>
            <person name="Ji P."/>
            <person name="Bell-Sakyi L."/>
            <person name="Cui X.M."/>
            <person name="Yuan T.T."/>
            <person name="Jiang B.G."/>
            <person name="Yang W.F."/>
            <person name="Lam T.T."/>
            <person name="Chang Q.C."/>
            <person name="Ding S.J."/>
            <person name="Wang X.J."/>
            <person name="Zhu J.G."/>
            <person name="Ruan X.D."/>
            <person name="Zhao L."/>
            <person name="Wei J.T."/>
            <person name="Ye R.Z."/>
            <person name="Que T.C."/>
            <person name="Du C.H."/>
            <person name="Zhou Y.H."/>
            <person name="Cheng J.X."/>
            <person name="Dai P.F."/>
            <person name="Guo W.B."/>
            <person name="Han X.H."/>
            <person name="Huang E.J."/>
            <person name="Li L.F."/>
            <person name="Wei W."/>
            <person name="Gao Y.C."/>
            <person name="Liu J.Z."/>
            <person name="Shao H.Z."/>
            <person name="Wang X."/>
            <person name="Wang C.C."/>
            <person name="Yang T.C."/>
            <person name="Huo Q.B."/>
            <person name="Li W."/>
            <person name="Chen H.Y."/>
            <person name="Chen S.E."/>
            <person name="Zhou L.G."/>
            <person name="Ni X.B."/>
            <person name="Tian J.H."/>
            <person name="Sheng Y."/>
            <person name="Liu T."/>
            <person name="Pan Y.S."/>
            <person name="Xia L.Y."/>
            <person name="Li J."/>
            <person name="Zhao F."/>
            <person name="Cao W.C."/>
        </authorList>
    </citation>
    <scope>NUCLEOTIDE SEQUENCE [LARGE SCALE GENOMIC DNA]</scope>
    <source>
        <strain evidence="1">Iper-2018</strain>
    </source>
</reference>